<organism evidence="1 2">
    <name type="scientific">Okeania hirsuta</name>
    <dbReference type="NCBI Taxonomy" id="1458930"/>
    <lineage>
        <taxon>Bacteria</taxon>
        <taxon>Bacillati</taxon>
        <taxon>Cyanobacteriota</taxon>
        <taxon>Cyanophyceae</taxon>
        <taxon>Oscillatoriophycideae</taxon>
        <taxon>Oscillatoriales</taxon>
        <taxon>Microcoleaceae</taxon>
        <taxon>Okeania</taxon>
    </lineage>
</organism>
<protein>
    <submittedName>
        <fullName evidence="1">Uncharacterized protein</fullName>
    </submittedName>
</protein>
<comment type="caution">
    <text evidence="1">The sequence shown here is derived from an EMBL/GenBank/DDBJ whole genome shotgun (WGS) entry which is preliminary data.</text>
</comment>
<keyword evidence="2" id="KW-1185">Reference proteome</keyword>
<accession>A0A3N6N9C0</accession>
<sequence>MSKGRSQETGDRRQEEWGMSEKAGVRIIPQFLCPNLAVNTNFLRLFNSNKRTPSRLKNAKSFICKDFHIYSANPK</sequence>
<reference evidence="1 2" key="1">
    <citation type="journal article" date="2018" name="ACS Chem. Biol.">
        <title>Ketoreductase domain dysfunction expands chemodiversity: malyngamide biosynthesis in the cyanobacterium Okeania hirsuta.</title>
        <authorList>
            <person name="Moss N.A."/>
            <person name="Leao T."/>
            <person name="Rankin M."/>
            <person name="McCullough T.M."/>
            <person name="Qu P."/>
            <person name="Korobeynikov A."/>
            <person name="Smith J.L."/>
            <person name="Gerwick L."/>
            <person name="Gerwick W.H."/>
        </authorList>
    </citation>
    <scope>NUCLEOTIDE SEQUENCE [LARGE SCALE GENOMIC DNA]</scope>
    <source>
        <strain evidence="1 2">PAB10Feb10-1</strain>
    </source>
</reference>
<dbReference type="EMBL" id="RCBY01000377">
    <property type="protein sequence ID" value="RQH21813.1"/>
    <property type="molecule type" value="Genomic_DNA"/>
</dbReference>
<evidence type="ECO:0000313" key="2">
    <source>
        <dbReference type="Proteomes" id="UP000269154"/>
    </source>
</evidence>
<dbReference type="AlphaFoldDB" id="A0A3N6N9C0"/>
<dbReference type="RefSeq" id="WP_124147712.1">
    <property type="nucleotide sequence ID" value="NZ_CAWOKI010000306.1"/>
</dbReference>
<dbReference type="Proteomes" id="UP000269154">
    <property type="component" value="Unassembled WGS sequence"/>
</dbReference>
<proteinExistence type="predicted"/>
<gene>
    <name evidence="1" type="ORF">D5R40_31205</name>
</gene>
<name>A0A3N6N9C0_9CYAN</name>
<evidence type="ECO:0000313" key="1">
    <source>
        <dbReference type="EMBL" id="RQH21813.1"/>
    </source>
</evidence>